<dbReference type="PROSITE" id="PS50825">
    <property type="entry name" value="HYR"/>
    <property type="match status" value="6"/>
</dbReference>
<feature type="domain" description="HYR" evidence="3">
    <location>
        <begin position="749"/>
        <end position="838"/>
    </location>
</feature>
<feature type="domain" description="LTD" evidence="4">
    <location>
        <begin position="1138"/>
        <end position="1257"/>
    </location>
</feature>
<dbReference type="Gene3D" id="2.60.40.10">
    <property type="entry name" value="Immunoglobulins"/>
    <property type="match status" value="2"/>
</dbReference>
<evidence type="ECO:0008006" key="7">
    <source>
        <dbReference type="Google" id="ProtNLM"/>
    </source>
</evidence>
<feature type="domain" description="HYR" evidence="3">
    <location>
        <begin position="429"/>
        <end position="511"/>
    </location>
</feature>
<dbReference type="PROSITE" id="PS51841">
    <property type="entry name" value="LTD"/>
    <property type="match status" value="1"/>
</dbReference>
<dbReference type="PANTHER" id="PTHR24273:SF32">
    <property type="entry name" value="HYALIN"/>
    <property type="match status" value="1"/>
</dbReference>
<proteinExistence type="predicted"/>
<accession>A0A2K1DXP5</accession>
<evidence type="ECO:0000256" key="2">
    <source>
        <dbReference type="ARBA" id="ARBA00022737"/>
    </source>
</evidence>
<dbReference type="RefSeq" id="WP_103052331.1">
    <property type="nucleotide sequence ID" value="NZ_POWF01000006.1"/>
</dbReference>
<dbReference type="Proteomes" id="UP000236641">
    <property type="component" value="Unassembled WGS sequence"/>
</dbReference>
<keyword evidence="1" id="KW-0732">Signal</keyword>
<dbReference type="InterPro" id="IPR001322">
    <property type="entry name" value="Lamin_tail_dom"/>
</dbReference>
<dbReference type="InterPro" id="IPR013783">
    <property type="entry name" value="Ig-like_fold"/>
</dbReference>
<feature type="domain" description="HYR" evidence="3">
    <location>
        <begin position="270"/>
        <end position="351"/>
    </location>
</feature>
<reference evidence="5 6" key="1">
    <citation type="submission" date="2018-01" db="EMBL/GenBank/DDBJ databases">
        <title>The draft genome of Hanstruepera neustonica JCM19743.</title>
        <authorList>
            <person name="He R.-H."/>
            <person name="Du Z.-J."/>
        </authorList>
    </citation>
    <scope>NUCLEOTIDE SEQUENCE [LARGE SCALE GENOMIC DNA]</scope>
    <source>
        <strain evidence="5 6">JCM19743</strain>
    </source>
</reference>
<dbReference type="InterPro" id="IPR003410">
    <property type="entry name" value="HYR_dom"/>
</dbReference>
<dbReference type="Gene3D" id="2.60.120.260">
    <property type="entry name" value="Galactose-binding domain-like"/>
    <property type="match status" value="1"/>
</dbReference>
<comment type="caution">
    <text evidence="5">The sequence shown here is derived from an EMBL/GenBank/DDBJ whole genome shotgun (WGS) entry which is preliminary data.</text>
</comment>
<keyword evidence="2" id="KW-0677">Repeat</keyword>
<evidence type="ECO:0000259" key="3">
    <source>
        <dbReference type="PROSITE" id="PS50825"/>
    </source>
</evidence>
<feature type="domain" description="HYR" evidence="3">
    <location>
        <begin position="1006"/>
        <end position="1094"/>
    </location>
</feature>
<evidence type="ECO:0000259" key="4">
    <source>
        <dbReference type="PROSITE" id="PS51841"/>
    </source>
</evidence>
<name>A0A2K1DXP5_9FLAO</name>
<evidence type="ECO:0000313" key="6">
    <source>
        <dbReference type="Proteomes" id="UP000236641"/>
    </source>
</evidence>
<keyword evidence="6" id="KW-1185">Reference proteome</keyword>
<sequence>MKRFFFFVIFTLVTFYTEITFSQTTTITIGDWHTGWYQNNGYHDSFNTNYLVGPYNGRTYHNFFIFNLNSLPQNVEIISAQLSVISASSAISSSNATYTLFNVSSNYNTVRNSSNSISVWNDLGSGPVYGSYSVNNSTGFRRDFNLNATALNELESQAGNYFTIGGRITSGNGYIFGGSGYGTQLLRITYRNNNVPPVVTCPSDLIVENLPESCGAIAFFGATDTAGIPQSTITYSHQPGDFFPVGITTVTATATNSVGSDSCTFDVVVEDTEAPVLTCPANQVIVLDAACDGVMPDYTVGVATDNCGVTVTQVPAAGTTFNGDQVVSVTLTADDNNGNTVDCTFDVHFDDQTPPVLTCLADQVVVLDATCDAVMPDYTDGVATDNCGVTVTQVPAAGTAFNGDQVVAVILTADDGNGNVVDCTFDVHFDDQTPPVLNCPADQVVVLDATCDAIMPYYTVGVATDNCGVTVSQIPAAGTAFNGDQVVAVTLTADDGNGNSVDCTFDVHFDDQTPPVLTCPADQVVVLDTTCDAIMPDYTIGVATDNCGVTVSQIPAAGTAFNGDQVVAVILTADDGNGNVVDCTFNVHFDDQTPPVLTCPADQVVVLDATCDAIMPDYTVGVATDNCGVTVTQVPAAGTAFSGDQVVAVILTADDGNGNSVDCTFDVHFDDQTPPVLTCPADQVVVLDATCDAIMPDYTVGVATDNCGVTVSQIPAAGTVFSGDQVVAVTLNADDGNGNSVDCTFDVHFDDQTPPVISCVPNTTFNTDPGVCDYTVVGSELDASFTDNCSSGSITNDYNNDASLAGAIFPQGTTVVTWTVDDGNGQIVACTTDVIVEDNEAPIINCGATTAQNLVINNDFENNAIHDGLGSTNWISFYEAWGSVRSYDQNIIGSAQSGNFYIKMFGPNSGVFQDFPVNTGDNITGKVYMQNASFDPTNPDGWGQVKLEWLVGGSIVGVETSPFFTSASSPQDVWTEISVDATAPVGVTGVRLVLISQQPTGGAIMFDNASLVNNGNTSPGDITVNNDLGQCGAQLVIPTPAYSDNCSIASITNDYTGTDNASGFYPVGTTTVNWTVVDQAGLTATCSIDVTVIDNEAPVVNCLSLQVQLDEFGNGSISEEDINGDSTDNCEIASIELSQLDFDCSDIGGDLDGLIISEYVDGAGDNDCVEIFNGTGNEVNLLGDNYVLRVYADGGTTALYEVPLLGTIADRDVYVLCFGNNDGADQADQIDGFGFDGNDAVALVKDGNAVDVVGVIGTNPGTGWSSGGVTTAGTTLVRNVDVLQGNINAFVANLSSEWTQFPQGTYGNLGAHDIEITDLANNVILTVTDTSGNVSTCEGNVTVVDMVPPVPACQDITVQLGIDGTATVAPSQVDNGSDDACGIATLELDVTEFDCSNIGANPVVLTVTDVNGNTATCNATVTIEDNVAPTVVTQNITVQLDDQGNASIEALDVDGGSTDACGIDTYAVTPNSFDCSNIGDNTVTLTVTDIHGNAASETAVVTVEDMVNPIAVCNDISIYLNADGTYTLSQSDIDAIADGSTDNCDTDLTYSVSPDTFTCAEEGDNTVTLTVTDDYGNASTCTATVTVDGSFPEVTITQSELPEFCQGAVVVLTANSDEAVEYLWNSGEETASIEVGANGIYGVLVTSATNCTAYAEFEVTGFDPGSLTAAYTIIAEEEVYLHGNNLVQTGGVGAMDPNVGNIKLHQATTVVGFGQAVSFNLNQGSTVGSQVFAPANPTIPSFVFNTLSNNSSPDATVNNNQTQTLTGSVYDVVTVKQNATVIFTQSNVYINELKTFDGASIEFENCANVFINEKFMLAQNGTINADDPNKVVLYVNQDVQIEKGSYVRASIHAYFHELMVKGDQNGDPTYMTGLFIANRVHGNKNTVWNADDLCDPCPVDQPVSGSIDVVDSSDLRMGIDMEVSAWPNPSNSNFNLRLKTAISNDDVQVEVFDMNNRLVHKGDFSYDGTHVFGDKLDGGVYIVKVTQSGITKSVRLVRY</sequence>
<dbReference type="NCBIfam" id="TIGR04183">
    <property type="entry name" value="Por_Secre_tail"/>
    <property type="match status" value="1"/>
</dbReference>
<dbReference type="Pfam" id="PF02494">
    <property type="entry name" value="HYR"/>
    <property type="match status" value="4"/>
</dbReference>
<dbReference type="InterPro" id="IPR026444">
    <property type="entry name" value="Secre_tail"/>
</dbReference>
<evidence type="ECO:0000256" key="1">
    <source>
        <dbReference type="ARBA" id="ARBA00022729"/>
    </source>
</evidence>
<protein>
    <recommendedName>
        <fullName evidence="7">HYR domain-containing protein</fullName>
    </recommendedName>
</protein>
<evidence type="ECO:0000313" key="5">
    <source>
        <dbReference type="EMBL" id="PNQ72804.1"/>
    </source>
</evidence>
<dbReference type="OrthoDB" id="9805017at2"/>
<feature type="domain" description="HYR" evidence="3">
    <location>
        <begin position="589"/>
        <end position="671"/>
    </location>
</feature>
<dbReference type="EMBL" id="POWF01000006">
    <property type="protein sequence ID" value="PNQ72804.1"/>
    <property type="molecule type" value="Genomic_DNA"/>
</dbReference>
<gene>
    <name evidence="5" type="ORF">C1T31_09850</name>
</gene>
<dbReference type="PANTHER" id="PTHR24273">
    <property type="entry name" value="FI04643P-RELATED"/>
    <property type="match status" value="1"/>
</dbReference>
<dbReference type="Pfam" id="PF18962">
    <property type="entry name" value="Por_Secre_tail"/>
    <property type="match status" value="1"/>
</dbReference>
<organism evidence="5 6">
    <name type="scientific">Hanstruepera neustonica</name>
    <dbReference type="NCBI Taxonomy" id="1445657"/>
    <lineage>
        <taxon>Bacteria</taxon>
        <taxon>Pseudomonadati</taxon>
        <taxon>Bacteroidota</taxon>
        <taxon>Flavobacteriia</taxon>
        <taxon>Flavobacteriales</taxon>
        <taxon>Flavobacteriaceae</taxon>
        <taxon>Hanstruepera</taxon>
    </lineage>
</organism>
<feature type="domain" description="HYR" evidence="3">
    <location>
        <begin position="1344"/>
        <end position="1425"/>
    </location>
</feature>